<dbReference type="EMBL" id="BGPR01006053">
    <property type="protein sequence ID" value="GBN15685.1"/>
    <property type="molecule type" value="Genomic_DNA"/>
</dbReference>
<evidence type="ECO:0000313" key="3">
    <source>
        <dbReference type="Proteomes" id="UP000499080"/>
    </source>
</evidence>
<comment type="caution">
    <text evidence="2">The sequence shown here is derived from an EMBL/GenBank/DDBJ whole genome shotgun (WGS) entry which is preliminary data.</text>
</comment>
<protein>
    <submittedName>
        <fullName evidence="2">Uncharacterized protein</fullName>
    </submittedName>
</protein>
<dbReference type="Proteomes" id="UP000499080">
    <property type="component" value="Unassembled WGS sequence"/>
</dbReference>
<feature type="transmembrane region" description="Helical" evidence="1">
    <location>
        <begin position="17"/>
        <end position="35"/>
    </location>
</feature>
<evidence type="ECO:0000313" key="2">
    <source>
        <dbReference type="EMBL" id="GBN15685.1"/>
    </source>
</evidence>
<keyword evidence="1" id="KW-0472">Membrane</keyword>
<keyword evidence="3" id="KW-1185">Reference proteome</keyword>
<name>A0A4Y2LLM0_ARAVE</name>
<evidence type="ECO:0000256" key="1">
    <source>
        <dbReference type="SAM" id="Phobius"/>
    </source>
</evidence>
<accession>A0A4Y2LLM0</accession>
<gene>
    <name evidence="2" type="ORF">AVEN_104038_1</name>
</gene>
<keyword evidence="1" id="KW-0812">Transmembrane</keyword>
<keyword evidence="1" id="KW-1133">Transmembrane helix</keyword>
<sequence length="209" mass="24571">MECLVLLPVKIGSGHRFRIFALSLILCLSVGYNLGHLEITPERYLNEKYKHLEITDVLELLLVRPLKITPEMKLQREVKRRHFKEKYKHLETIDVFELLQVGPFKNTPESEIEREVKRRNFNQKHKDFEMIDALELLQHELDSVSFGKPNSWDTHDQIDKLLSRASERVLNHGVNVSFTLLVDLITFVILLFMWVLVPSDKSRTHCWGV</sequence>
<dbReference type="AlphaFoldDB" id="A0A4Y2LLM0"/>
<feature type="transmembrane region" description="Helical" evidence="1">
    <location>
        <begin position="174"/>
        <end position="197"/>
    </location>
</feature>
<reference evidence="2 3" key="1">
    <citation type="journal article" date="2019" name="Sci. Rep.">
        <title>Orb-weaving spider Araneus ventricosus genome elucidates the spidroin gene catalogue.</title>
        <authorList>
            <person name="Kono N."/>
            <person name="Nakamura H."/>
            <person name="Ohtoshi R."/>
            <person name="Moran D.A.P."/>
            <person name="Shinohara A."/>
            <person name="Yoshida Y."/>
            <person name="Fujiwara M."/>
            <person name="Mori M."/>
            <person name="Tomita M."/>
            <person name="Arakawa K."/>
        </authorList>
    </citation>
    <scope>NUCLEOTIDE SEQUENCE [LARGE SCALE GENOMIC DNA]</scope>
</reference>
<organism evidence="2 3">
    <name type="scientific">Araneus ventricosus</name>
    <name type="common">Orbweaver spider</name>
    <name type="synonym">Epeira ventricosa</name>
    <dbReference type="NCBI Taxonomy" id="182803"/>
    <lineage>
        <taxon>Eukaryota</taxon>
        <taxon>Metazoa</taxon>
        <taxon>Ecdysozoa</taxon>
        <taxon>Arthropoda</taxon>
        <taxon>Chelicerata</taxon>
        <taxon>Arachnida</taxon>
        <taxon>Araneae</taxon>
        <taxon>Araneomorphae</taxon>
        <taxon>Entelegynae</taxon>
        <taxon>Araneoidea</taxon>
        <taxon>Araneidae</taxon>
        <taxon>Araneus</taxon>
    </lineage>
</organism>
<proteinExistence type="predicted"/>